<sequence>MFINKLTVSFAALLFFATAAGLYVYRPVQEFSKDIDPQLEQVVAMLDGIKKTKNVDVIDLLDGKLKQQAEISPNERTVLEIMDQHNIKRVLYSDVVEPRAMFILSSFSLGAIWYYIYSPDGYTEEEQVSSIYETVKHTTNDVYHFCEKMNQNYWFLCTSRN</sequence>
<comment type="caution">
    <text evidence="1">The sequence shown here is derived from an EMBL/GenBank/DDBJ whole genome shotgun (WGS) entry which is preliminary data.</text>
</comment>
<protein>
    <recommendedName>
        <fullName evidence="3">DUF4359 domain-containing protein</fullName>
    </recommendedName>
</protein>
<organism evidence="1 2">
    <name type="scientific">Sessilibacter corallicola</name>
    <dbReference type="NCBI Taxonomy" id="2904075"/>
    <lineage>
        <taxon>Bacteria</taxon>
        <taxon>Pseudomonadati</taxon>
        <taxon>Pseudomonadota</taxon>
        <taxon>Gammaproteobacteria</taxon>
        <taxon>Cellvibrionales</taxon>
        <taxon>Cellvibrionaceae</taxon>
        <taxon>Sessilibacter</taxon>
    </lineage>
</organism>
<dbReference type="RefSeq" id="WP_353304006.1">
    <property type="nucleotide sequence ID" value="NZ_BAABWN010000012.1"/>
</dbReference>
<evidence type="ECO:0000313" key="2">
    <source>
        <dbReference type="Proteomes" id="UP001465153"/>
    </source>
</evidence>
<evidence type="ECO:0000313" key="1">
    <source>
        <dbReference type="EMBL" id="GAA6169497.1"/>
    </source>
</evidence>
<dbReference type="Proteomes" id="UP001465153">
    <property type="component" value="Unassembled WGS sequence"/>
</dbReference>
<accession>A0ABQ0ACW9</accession>
<evidence type="ECO:0008006" key="3">
    <source>
        <dbReference type="Google" id="ProtNLM"/>
    </source>
</evidence>
<dbReference type="EMBL" id="BAABWN010000012">
    <property type="protein sequence ID" value="GAA6169497.1"/>
    <property type="molecule type" value="Genomic_DNA"/>
</dbReference>
<keyword evidence="2" id="KW-1185">Reference proteome</keyword>
<proteinExistence type="predicted"/>
<name>A0ABQ0ACW9_9GAMM</name>
<gene>
    <name evidence="1" type="ORF">NBRC116591_33080</name>
</gene>
<reference evidence="1 2" key="1">
    <citation type="submission" date="2024-04" db="EMBL/GenBank/DDBJ databases">
        <title>Draft genome sequence of Sessilibacter corallicola NBRC 116591.</title>
        <authorList>
            <person name="Miyakawa T."/>
            <person name="Kusuya Y."/>
            <person name="Miura T."/>
        </authorList>
    </citation>
    <scope>NUCLEOTIDE SEQUENCE [LARGE SCALE GENOMIC DNA]</scope>
    <source>
        <strain evidence="1 2">KU-00831-HH</strain>
    </source>
</reference>